<evidence type="ECO:0008006" key="4">
    <source>
        <dbReference type="Google" id="ProtNLM"/>
    </source>
</evidence>
<dbReference type="AlphaFoldDB" id="A0A480AUB8"/>
<keyword evidence="1" id="KW-1133">Transmembrane helix</keyword>
<sequence length="129" mass="14305">MAQTDNAVVLSGETEASLRTVGHISYALHAIVAVGAVLPGAQGSVLLLLVAFFLDLYKRGDAQGSWQESHFRWRIRSVVFSAIAYTVTAPLWLLLIAPGWVAWGVISLWFLYRVLRGWLALNDRRPMPV</sequence>
<gene>
    <name evidence="2" type="ORF">AQPW35_14190</name>
</gene>
<reference evidence="3" key="1">
    <citation type="submission" date="2019-03" db="EMBL/GenBank/DDBJ databases">
        <title>Aquabacterium pictum sp.nov., the first bacteriochlorophyll a-containing freshwater bacterium in the genus Aquabacterium of the class Betaproteobacteria.</title>
        <authorList>
            <person name="Hirose S."/>
            <person name="Tank M."/>
            <person name="Hara E."/>
            <person name="Tamaki H."/>
            <person name="Takaichi S."/>
            <person name="Haruta S."/>
            <person name="Hanada S."/>
        </authorList>
    </citation>
    <scope>NUCLEOTIDE SEQUENCE [LARGE SCALE GENOMIC DNA]</scope>
    <source>
        <strain evidence="3">W35</strain>
    </source>
</reference>
<protein>
    <recommendedName>
        <fullName evidence="4">Transmembrane protein</fullName>
    </recommendedName>
</protein>
<feature type="transmembrane region" description="Helical" evidence="1">
    <location>
        <begin position="26"/>
        <end position="54"/>
    </location>
</feature>
<evidence type="ECO:0000313" key="2">
    <source>
        <dbReference type="EMBL" id="GCL62338.1"/>
    </source>
</evidence>
<accession>A0A480AUB8</accession>
<feature type="transmembrane region" description="Helical" evidence="1">
    <location>
        <begin position="75"/>
        <end position="94"/>
    </location>
</feature>
<evidence type="ECO:0000313" key="3">
    <source>
        <dbReference type="Proteomes" id="UP000301751"/>
    </source>
</evidence>
<organism evidence="2 3">
    <name type="scientific">Pseudaquabacterium pictum</name>
    <dbReference type="NCBI Taxonomy" id="2315236"/>
    <lineage>
        <taxon>Bacteria</taxon>
        <taxon>Pseudomonadati</taxon>
        <taxon>Pseudomonadota</taxon>
        <taxon>Betaproteobacteria</taxon>
        <taxon>Burkholderiales</taxon>
        <taxon>Sphaerotilaceae</taxon>
        <taxon>Pseudaquabacterium</taxon>
    </lineage>
</organism>
<dbReference type="EMBL" id="BJCL01000003">
    <property type="protein sequence ID" value="GCL62338.1"/>
    <property type="molecule type" value="Genomic_DNA"/>
</dbReference>
<dbReference type="Proteomes" id="UP000301751">
    <property type="component" value="Unassembled WGS sequence"/>
</dbReference>
<name>A0A480AUB8_9BURK</name>
<keyword evidence="1" id="KW-0812">Transmembrane</keyword>
<proteinExistence type="predicted"/>
<keyword evidence="1" id="KW-0472">Membrane</keyword>
<keyword evidence="3" id="KW-1185">Reference proteome</keyword>
<dbReference type="RefSeq" id="WP_137732104.1">
    <property type="nucleotide sequence ID" value="NZ_BJCL01000003.1"/>
</dbReference>
<comment type="caution">
    <text evidence="2">The sequence shown here is derived from an EMBL/GenBank/DDBJ whole genome shotgun (WGS) entry which is preliminary data.</text>
</comment>
<evidence type="ECO:0000256" key="1">
    <source>
        <dbReference type="SAM" id="Phobius"/>
    </source>
</evidence>
<feature type="transmembrane region" description="Helical" evidence="1">
    <location>
        <begin position="100"/>
        <end position="121"/>
    </location>
</feature>
<dbReference type="OrthoDB" id="5405464at2"/>